<comment type="caution">
    <text evidence="3">The sequence shown here is derived from an EMBL/GenBank/DDBJ whole genome shotgun (WGS) entry which is preliminary data.</text>
</comment>
<dbReference type="SUPFAM" id="SSF51695">
    <property type="entry name" value="PLC-like phosphodiesterases"/>
    <property type="match status" value="1"/>
</dbReference>
<gene>
    <name evidence="3" type="ORF">HHL17_15710</name>
</gene>
<feature type="chain" id="PRO_5032671279" evidence="1">
    <location>
        <begin position="21"/>
        <end position="290"/>
    </location>
</feature>
<evidence type="ECO:0000256" key="1">
    <source>
        <dbReference type="SAM" id="SignalP"/>
    </source>
</evidence>
<protein>
    <submittedName>
        <fullName evidence="3">Glycerophosphodiester phosphodiesterase family protein</fullName>
    </submittedName>
</protein>
<organism evidence="3 4">
    <name type="scientific">Chitinophaga fulva</name>
    <dbReference type="NCBI Taxonomy" id="2728842"/>
    <lineage>
        <taxon>Bacteria</taxon>
        <taxon>Pseudomonadati</taxon>
        <taxon>Bacteroidota</taxon>
        <taxon>Chitinophagia</taxon>
        <taxon>Chitinophagales</taxon>
        <taxon>Chitinophagaceae</taxon>
        <taxon>Chitinophaga</taxon>
    </lineage>
</organism>
<reference evidence="3 4" key="1">
    <citation type="submission" date="2020-04" db="EMBL/GenBank/DDBJ databases">
        <title>Chitinophaga sp. G-6-1-13 sp. nov., isolated from soil.</title>
        <authorList>
            <person name="Dahal R.H."/>
            <person name="Chaudhary D.K."/>
        </authorList>
    </citation>
    <scope>NUCLEOTIDE SEQUENCE [LARGE SCALE GENOMIC DNA]</scope>
    <source>
        <strain evidence="3 4">G-6-1-13</strain>
    </source>
</reference>
<dbReference type="GO" id="GO:0006580">
    <property type="term" value="P:ethanolamine metabolic process"/>
    <property type="evidence" value="ECO:0007669"/>
    <property type="project" value="TreeGrafter"/>
</dbReference>
<name>A0A848GJS0_9BACT</name>
<dbReference type="EMBL" id="JABBGC010000001">
    <property type="protein sequence ID" value="NML38654.1"/>
    <property type="molecule type" value="Genomic_DNA"/>
</dbReference>
<dbReference type="GO" id="GO:0005886">
    <property type="term" value="C:plasma membrane"/>
    <property type="evidence" value="ECO:0007669"/>
    <property type="project" value="TreeGrafter"/>
</dbReference>
<dbReference type="InterPro" id="IPR017946">
    <property type="entry name" value="PLC-like_Pdiesterase_TIM-brl"/>
</dbReference>
<evidence type="ECO:0000259" key="2">
    <source>
        <dbReference type="PROSITE" id="PS51704"/>
    </source>
</evidence>
<proteinExistence type="predicted"/>
<dbReference type="Gene3D" id="3.20.20.190">
    <property type="entry name" value="Phosphatidylinositol (PI) phosphodiesterase"/>
    <property type="match status" value="1"/>
</dbReference>
<keyword evidence="1" id="KW-0732">Signal</keyword>
<feature type="signal peptide" evidence="1">
    <location>
        <begin position="1"/>
        <end position="20"/>
    </location>
</feature>
<accession>A0A848GJS0</accession>
<dbReference type="PROSITE" id="PS51704">
    <property type="entry name" value="GP_PDE"/>
    <property type="match status" value="1"/>
</dbReference>
<feature type="domain" description="GP-PDE" evidence="2">
    <location>
        <begin position="44"/>
        <end position="290"/>
    </location>
</feature>
<dbReference type="GO" id="GO:0006644">
    <property type="term" value="P:phospholipid metabolic process"/>
    <property type="evidence" value="ECO:0007669"/>
    <property type="project" value="TreeGrafter"/>
</dbReference>
<evidence type="ECO:0000313" key="4">
    <source>
        <dbReference type="Proteomes" id="UP000583266"/>
    </source>
</evidence>
<keyword evidence="4" id="KW-1185">Reference proteome</keyword>
<dbReference type="Proteomes" id="UP000583266">
    <property type="component" value="Unassembled WGS sequence"/>
</dbReference>
<dbReference type="CDD" id="cd08566">
    <property type="entry name" value="GDPD_AtGDE_like"/>
    <property type="match status" value="1"/>
</dbReference>
<sequence>MKRCFFIVLAWCGTWSAVHAQTTPPAREKIDSILEDFHQRPDRILVAAHRSAHTHYPENSLGAIKEAIRQGIDIAELDVRMTKDSVLVLMHDKTITRTTGKKGKVSSYTYAELQQFPLLHNGQPTTERIPTFKEALLLAKGHIIIDIDFKADSQEAARQTCAEIKSTGTTKQVLFFIYDHQQAPFLQSIDKQIPIMPRSHNAAETAAILGMGKFPVIHIDDSFSDSVITTIRTAGPRVWINALGDFDEMERAAENTGFDQLLSKFRQANVIQTDLPEQLLRYLRKKGLHQ</sequence>
<dbReference type="InterPro" id="IPR030395">
    <property type="entry name" value="GP_PDE_dom"/>
</dbReference>
<dbReference type="GO" id="GO:0070291">
    <property type="term" value="P:N-acylethanolamine metabolic process"/>
    <property type="evidence" value="ECO:0007669"/>
    <property type="project" value="TreeGrafter"/>
</dbReference>
<evidence type="ECO:0000313" key="3">
    <source>
        <dbReference type="EMBL" id="NML38654.1"/>
    </source>
</evidence>
<dbReference type="AlphaFoldDB" id="A0A848GJS0"/>
<dbReference type="PANTHER" id="PTHR46320">
    <property type="entry name" value="GLYCEROPHOSPHODIESTER PHOSPHODIESTERASE 1"/>
    <property type="match status" value="1"/>
</dbReference>
<dbReference type="GO" id="GO:0008889">
    <property type="term" value="F:glycerophosphodiester phosphodiesterase activity"/>
    <property type="evidence" value="ECO:0007669"/>
    <property type="project" value="TreeGrafter"/>
</dbReference>
<dbReference type="RefSeq" id="WP_169225631.1">
    <property type="nucleotide sequence ID" value="NZ_JABBGC010000001.1"/>
</dbReference>
<dbReference type="Pfam" id="PF03009">
    <property type="entry name" value="GDPD"/>
    <property type="match status" value="1"/>
</dbReference>
<dbReference type="PANTHER" id="PTHR46320:SF1">
    <property type="entry name" value="GLYCEROPHOSPHODIESTER PHOSPHODIESTERASE 1"/>
    <property type="match status" value="1"/>
</dbReference>